<evidence type="ECO:0000256" key="1">
    <source>
        <dbReference type="SAM" id="MobiDB-lite"/>
    </source>
</evidence>
<name>A0A9J6CPA1_POLVA</name>
<dbReference type="Proteomes" id="UP001107558">
    <property type="component" value="Chromosome 1"/>
</dbReference>
<evidence type="ECO:0000313" key="3">
    <source>
        <dbReference type="Proteomes" id="UP001107558"/>
    </source>
</evidence>
<feature type="compositionally biased region" description="Acidic residues" evidence="1">
    <location>
        <begin position="1"/>
        <end position="13"/>
    </location>
</feature>
<evidence type="ECO:0000313" key="2">
    <source>
        <dbReference type="EMBL" id="KAG5683459.1"/>
    </source>
</evidence>
<proteinExistence type="predicted"/>
<dbReference type="EMBL" id="JADBJN010000001">
    <property type="protein sequence ID" value="KAG5683459.1"/>
    <property type="molecule type" value="Genomic_DNA"/>
</dbReference>
<organism evidence="2 3">
    <name type="scientific">Polypedilum vanderplanki</name>
    <name type="common">Sleeping chironomid midge</name>
    <dbReference type="NCBI Taxonomy" id="319348"/>
    <lineage>
        <taxon>Eukaryota</taxon>
        <taxon>Metazoa</taxon>
        <taxon>Ecdysozoa</taxon>
        <taxon>Arthropoda</taxon>
        <taxon>Hexapoda</taxon>
        <taxon>Insecta</taxon>
        <taxon>Pterygota</taxon>
        <taxon>Neoptera</taxon>
        <taxon>Endopterygota</taxon>
        <taxon>Diptera</taxon>
        <taxon>Nematocera</taxon>
        <taxon>Chironomoidea</taxon>
        <taxon>Chironomidae</taxon>
        <taxon>Chironominae</taxon>
        <taxon>Polypedilum</taxon>
        <taxon>Polypedilum</taxon>
    </lineage>
</organism>
<protein>
    <submittedName>
        <fullName evidence="2">Uncharacterized protein</fullName>
    </submittedName>
</protein>
<feature type="region of interest" description="Disordered" evidence="1">
    <location>
        <begin position="1"/>
        <end position="25"/>
    </location>
</feature>
<accession>A0A9J6CPA1</accession>
<gene>
    <name evidence="2" type="ORF">PVAND_012738</name>
</gene>
<comment type="caution">
    <text evidence="2">The sequence shown here is derived from an EMBL/GenBank/DDBJ whole genome shotgun (WGS) entry which is preliminary data.</text>
</comment>
<sequence>MQDDDDDEEEEANSEQKLLKSCNNNNNNGIISVVKAQVEVKAMLHNGVGLNGYDDDFCMKIKMDDEGIAESGI</sequence>
<keyword evidence="3" id="KW-1185">Reference proteome</keyword>
<reference evidence="2" key="1">
    <citation type="submission" date="2021-03" db="EMBL/GenBank/DDBJ databases">
        <title>Chromosome level genome of the anhydrobiotic midge Polypedilum vanderplanki.</title>
        <authorList>
            <person name="Yoshida Y."/>
            <person name="Kikawada T."/>
            <person name="Gusev O."/>
        </authorList>
    </citation>
    <scope>NUCLEOTIDE SEQUENCE</scope>
    <source>
        <strain evidence="2">NIAS01</strain>
        <tissue evidence="2">Whole body or cell culture</tissue>
    </source>
</reference>
<dbReference type="AlphaFoldDB" id="A0A9J6CPA1"/>